<dbReference type="PROSITE" id="PS50294">
    <property type="entry name" value="WD_REPEATS_REGION"/>
    <property type="match status" value="2"/>
</dbReference>
<feature type="repeat" description="WD" evidence="3">
    <location>
        <begin position="346"/>
        <end position="378"/>
    </location>
</feature>
<name>A0A1J4ME79_9CRYT</name>
<protein>
    <submittedName>
        <fullName evidence="4">Polyadenylation factor subunit 2</fullName>
    </submittedName>
</protein>
<dbReference type="SUPFAM" id="SSF50978">
    <property type="entry name" value="WD40 repeat-like"/>
    <property type="match status" value="1"/>
</dbReference>
<dbReference type="GO" id="GO:0005847">
    <property type="term" value="C:mRNA cleavage and polyadenylation specificity factor complex"/>
    <property type="evidence" value="ECO:0007669"/>
    <property type="project" value="TreeGrafter"/>
</dbReference>
<proteinExistence type="predicted"/>
<dbReference type="PANTHER" id="PTHR22836">
    <property type="entry name" value="WD40 REPEAT PROTEIN"/>
    <property type="match status" value="1"/>
</dbReference>
<evidence type="ECO:0000313" key="5">
    <source>
        <dbReference type="Proteomes" id="UP000186804"/>
    </source>
</evidence>
<evidence type="ECO:0000256" key="3">
    <source>
        <dbReference type="PROSITE-ProRule" id="PRU00221"/>
    </source>
</evidence>
<dbReference type="GeneID" id="92365402"/>
<dbReference type="PROSITE" id="PS00678">
    <property type="entry name" value="WD_REPEATS_1"/>
    <property type="match status" value="1"/>
</dbReference>
<evidence type="ECO:0000256" key="1">
    <source>
        <dbReference type="ARBA" id="ARBA00022574"/>
    </source>
</evidence>
<dbReference type="GO" id="GO:0031124">
    <property type="term" value="P:mRNA 3'-end processing"/>
    <property type="evidence" value="ECO:0007669"/>
    <property type="project" value="InterPro"/>
</dbReference>
<dbReference type="InterPro" id="IPR019775">
    <property type="entry name" value="WD40_repeat_CS"/>
</dbReference>
<dbReference type="InterPro" id="IPR036322">
    <property type="entry name" value="WD40_repeat_dom_sf"/>
</dbReference>
<keyword evidence="1 3" id="KW-0853">WD repeat</keyword>
<keyword evidence="5" id="KW-1185">Reference proteome</keyword>
<gene>
    <name evidence="4" type="ORF">cand_012170</name>
</gene>
<dbReference type="EMBL" id="LRBS01000112">
    <property type="protein sequence ID" value="OII72534.1"/>
    <property type="molecule type" value="Genomic_DNA"/>
</dbReference>
<sequence>MFTQHDFIPGHESSEEANLLSHRAVYRPAVDSNSLLVDYLENGIYYNRNKEGFLFNGNKPLDILKIGLPFESNKYRSDLVCTQQARVSLRARAPCVSIEWYPGGRRLIVGTVGGELTLWNGTYFSFEDLKSVPSGQGAVLALNFSKQDDFIACGDGSGNIVLLTPALAPIASFRQFLGHVVRDVTISPTGNKVVAAAENVHPIIIDVGSQKIENSLVSRGYDITCSQWHPIQALIATGSQTYQLHLWDPRTANAIGTIFGHKHSVVRIKWNSTGQMLASSGKDGALKIWDIRSLNKPITIYKTRCDAVSISWHPEIESFMTVGFFDGDICYYNTNVCCSQPLGVIPNAHQGAVWGVAWHPLGHLVASSGQDSRLKIWSRSLCSNPGTLNSNEILPQVILPRNNSGSIIRND</sequence>
<evidence type="ECO:0000256" key="2">
    <source>
        <dbReference type="ARBA" id="ARBA00022737"/>
    </source>
</evidence>
<dbReference type="RefSeq" id="XP_067066974.1">
    <property type="nucleotide sequence ID" value="XM_067211455.1"/>
</dbReference>
<dbReference type="Gene3D" id="2.130.10.10">
    <property type="entry name" value="YVTN repeat-like/Quinoprotein amine dehydrogenase"/>
    <property type="match status" value="3"/>
</dbReference>
<dbReference type="PROSITE" id="PS50082">
    <property type="entry name" value="WD_REPEATS_2"/>
    <property type="match status" value="2"/>
</dbReference>
<dbReference type="PANTHER" id="PTHR22836:SF0">
    <property type="entry name" value="PRE-MRNA 3' END PROCESSING PROTEIN WDR33"/>
    <property type="match status" value="1"/>
</dbReference>
<dbReference type="VEuPathDB" id="CryptoDB:cand_012170"/>
<accession>A0A1J4ME79</accession>
<dbReference type="InterPro" id="IPR015943">
    <property type="entry name" value="WD40/YVTN_repeat-like_dom_sf"/>
</dbReference>
<feature type="repeat" description="WD" evidence="3">
    <location>
        <begin position="258"/>
        <end position="299"/>
    </location>
</feature>
<dbReference type="Pfam" id="PF00400">
    <property type="entry name" value="WD40"/>
    <property type="match status" value="2"/>
</dbReference>
<dbReference type="OrthoDB" id="16717at2759"/>
<evidence type="ECO:0000313" key="4">
    <source>
        <dbReference type="EMBL" id="OII72534.1"/>
    </source>
</evidence>
<reference evidence="4 5" key="1">
    <citation type="submission" date="2016-10" db="EMBL/GenBank/DDBJ databases">
        <title>Reductive evolution of mitochondrial metabolism and differential evolution of invasion-related proteins in Cryptosporidium.</title>
        <authorList>
            <person name="Liu S."/>
            <person name="Roellig D.M."/>
            <person name="Guo Y."/>
            <person name="Li N."/>
            <person name="Frace M.A."/>
            <person name="Tang K."/>
            <person name="Zhang L."/>
            <person name="Feng Y."/>
            <person name="Xiao L."/>
        </authorList>
    </citation>
    <scope>NUCLEOTIDE SEQUENCE [LARGE SCALE GENOMIC DNA]</scope>
    <source>
        <strain evidence="4">30847</strain>
    </source>
</reference>
<comment type="caution">
    <text evidence="4">The sequence shown here is derived from an EMBL/GenBank/DDBJ whole genome shotgun (WGS) entry which is preliminary data.</text>
</comment>
<dbReference type="AlphaFoldDB" id="A0A1J4ME79"/>
<dbReference type="SMART" id="SM00320">
    <property type="entry name" value="WD40"/>
    <property type="match status" value="6"/>
</dbReference>
<dbReference type="InterPro" id="IPR045245">
    <property type="entry name" value="Pfs2-like"/>
</dbReference>
<keyword evidence="2" id="KW-0677">Repeat</keyword>
<dbReference type="Proteomes" id="UP000186804">
    <property type="component" value="Unassembled WGS sequence"/>
</dbReference>
<dbReference type="InterPro" id="IPR001680">
    <property type="entry name" value="WD40_rpt"/>
</dbReference>
<organism evidence="4 5">
    <name type="scientific">Cryptosporidium andersoni</name>
    <dbReference type="NCBI Taxonomy" id="117008"/>
    <lineage>
        <taxon>Eukaryota</taxon>
        <taxon>Sar</taxon>
        <taxon>Alveolata</taxon>
        <taxon>Apicomplexa</taxon>
        <taxon>Conoidasida</taxon>
        <taxon>Coccidia</taxon>
        <taxon>Eucoccidiorida</taxon>
        <taxon>Eimeriorina</taxon>
        <taxon>Cryptosporidiidae</taxon>
        <taxon>Cryptosporidium</taxon>
    </lineage>
</organism>